<dbReference type="SUPFAM" id="SSF88659">
    <property type="entry name" value="Sigma3 and sigma4 domains of RNA polymerase sigma factors"/>
    <property type="match status" value="1"/>
</dbReference>
<dbReference type="InterPro" id="IPR013325">
    <property type="entry name" value="RNA_pol_sigma_r2"/>
</dbReference>
<evidence type="ECO:0000313" key="8">
    <source>
        <dbReference type="EMBL" id="REF31696.1"/>
    </source>
</evidence>
<dbReference type="GO" id="GO:0003677">
    <property type="term" value="F:DNA binding"/>
    <property type="evidence" value="ECO:0007669"/>
    <property type="project" value="UniProtKB-KW"/>
</dbReference>
<dbReference type="InterPro" id="IPR014284">
    <property type="entry name" value="RNA_pol_sigma-70_dom"/>
</dbReference>
<dbReference type="GO" id="GO:0006352">
    <property type="term" value="P:DNA-templated transcription initiation"/>
    <property type="evidence" value="ECO:0007669"/>
    <property type="project" value="InterPro"/>
</dbReference>
<evidence type="ECO:0000256" key="5">
    <source>
        <dbReference type="ARBA" id="ARBA00023163"/>
    </source>
</evidence>
<dbReference type="OrthoDB" id="3688906at2"/>
<evidence type="ECO:0000259" key="7">
    <source>
        <dbReference type="Pfam" id="PF08281"/>
    </source>
</evidence>
<organism evidence="8 9">
    <name type="scientific">Calidifontibacter indicus</name>
    <dbReference type="NCBI Taxonomy" id="419650"/>
    <lineage>
        <taxon>Bacteria</taxon>
        <taxon>Bacillati</taxon>
        <taxon>Actinomycetota</taxon>
        <taxon>Actinomycetes</taxon>
        <taxon>Micrococcales</taxon>
        <taxon>Dermacoccaceae</taxon>
        <taxon>Calidifontibacter</taxon>
    </lineage>
</organism>
<dbReference type="RefSeq" id="WP_115923495.1">
    <property type="nucleotide sequence ID" value="NZ_QTUA01000001.1"/>
</dbReference>
<evidence type="ECO:0000313" key="9">
    <source>
        <dbReference type="Proteomes" id="UP000256253"/>
    </source>
</evidence>
<dbReference type="InterPro" id="IPR014325">
    <property type="entry name" value="RNA_pol_sigma-E_actinobac"/>
</dbReference>
<keyword evidence="3" id="KW-0731">Sigma factor</keyword>
<reference evidence="8 9" key="1">
    <citation type="submission" date="2018-08" db="EMBL/GenBank/DDBJ databases">
        <title>Sequencing the genomes of 1000 actinobacteria strains.</title>
        <authorList>
            <person name="Klenk H.-P."/>
        </authorList>
    </citation>
    <scope>NUCLEOTIDE SEQUENCE [LARGE SCALE GENOMIC DNA]</scope>
    <source>
        <strain evidence="8 9">DSM 22967</strain>
    </source>
</reference>
<dbReference type="SUPFAM" id="SSF88946">
    <property type="entry name" value="Sigma2 domain of RNA polymerase sigma factors"/>
    <property type="match status" value="1"/>
</dbReference>
<dbReference type="PANTHER" id="PTHR43133:SF50">
    <property type="entry name" value="ECF RNA POLYMERASE SIGMA FACTOR SIGM"/>
    <property type="match status" value="1"/>
</dbReference>
<comment type="caution">
    <text evidence="8">The sequence shown here is derived from an EMBL/GenBank/DDBJ whole genome shotgun (WGS) entry which is preliminary data.</text>
</comment>
<comment type="similarity">
    <text evidence="1">Belongs to the sigma-70 factor family. ECF subfamily.</text>
</comment>
<dbReference type="Proteomes" id="UP000256253">
    <property type="component" value="Unassembled WGS sequence"/>
</dbReference>
<dbReference type="PANTHER" id="PTHR43133">
    <property type="entry name" value="RNA POLYMERASE ECF-TYPE SIGMA FACTO"/>
    <property type="match status" value="1"/>
</dbReference>
<evidence type="ECO:0000259" key="6">
    <source>
        <dbReference type="Pfam" id="PF04542"/>
    </source>
</evidence>
<evidence type="ECO:0000256" key="4">
    <source>
        <dbReference type="ARBA" id="ARBA00023125"/>
    </source>
</evidence>
<dbReference type="AlphaFoldDB" id="A0A3D9UR09"/>
<dbReference type="Pfam" id="PF04542">
    <property type="entry name" value="Sigma70_r2"/>
    <property type="match status" value="1"/>
</dbReference>
<dbReference type="InterPro" id="IPR013249">
    <property type="entry name" value="RNA_pol_sigma70_r4_t2"/>
</dbReference>
<protein>
    <submittedName>
        <fullName evidence="8">RNA polymerase sigma-70 factor (Sigma-E family)</fullName>
    </submittedName>
</protein>
<evidence type="ECO:0000256" key="3">
    <source>
        <dbReference type="ARBA" id="ARBA00023082"/>
    </source>
</evidence>
<dbReference type="InterPro" id="IPR039425">
    <property type="entry name" value="RNA_pol_sigma-70-like"/>
</dbReference>
<dbReference type="InterPro" id="IPR007627">
    <property type="entry name" value="RNA_pol_sigma70_r2"/>
</dbReference>
<evidence type="ECO:0000256" key="2">
    <source>
        <dbReference type="ARBA" id="ARBA00023015"/>
    </source>
</evidence>
<feature type="domain" description="RNA polymerase sigma factor 70 region 4 type 2" evidence="7">
    <location>
        <begin position="104"/>
        <end position="154"/>
    </location>
</feature>
<keyword evidence="4" id="KW-0238">DNA-binding</keyword>
<dbReference type="Gene3D" id="1.10.10.10">
    <property type="entry name" value="Winged helix-like DNA-binding domain superfamily/Winged helix DNA-binding domain"/>
    <property type="match status" value="1"/>
</dbReference>
<gene>
    <name evidence="8" type="ORF">DFJ65_2772</name>
</gene>
<dbReference type="NCBIfam" id="TIGR02983">
    <property type="entry name" value="SigE-fam_strep"/>
    <property type="match status" value="1"/>
</dbReference>
<dbReference type="InterPro" id="IPR013324">
    <property type="entry name" value="RNA_pol_sigma_r3/r4-like"/>
</dbReference>
<dbReference type="CDD" id="cd06171">
    <property type="entry name" value="Sigma70_r4"/>
    <property type="match status" value="1"/>
</dbReference>
<dbReference type="Gene3D" id="1.10.1740.10">
    <property type="match status" value="1"/>
</dbReference>
<keyword evidence="2" id="KW-0805">Transcription regulation</keyword>
<feature type="domain" description="RNA polymerase sigma-70 region 2" evidence="6">
    <location>
        <begin position="16"/>
        <end position="79"/>
    </location>
</feature>
<accession>A0A3D9UR09</accession>
<dbReference type="Pfam" id="PF08281">
    <property type="entry name" value="Sigma70_r4_2"/>
    <property type="match status" value="1"/>
</dbReference>
<keyword evidence="5" id="KW-0804">Transcription</keyword>
<evidence type="ECO:0000256" key="1">
    <source>
        <dbReference type="ARBA" id="ARBA00010641"/>
    </source>
</evidence>
<dbReference type="NCBIfam" id="TIGR02937">
    <property type="entry name" value="sigma70-ECF"/>
    <property type="match status" value="1"/>
</dbReference>
<dbReference type="GO" id="GO:0016987">
    <property type="term" value="F:sigma factor activity"/>
    <property type="evidence" value="ECO:0007669"/>
    <property type="project" value="UniProtKB-KW"/>
</dbReference>
<keyword evidence="9" id="KW-1185">Reference proteome</keyword>
<dbReference type="InterPro" id="IPR036388">
    <property type="entry name" value="WH-like_DNA-bd_sf"/>
</dbReference>
<sequence>MIASTRGEPDGFTEFVRARGGSLHRTAMLLTHDHAAAEDLVQTALAKAWQNWHRADQPEAYVRRILVNEFASGWRRKWRGEVPTDELPERPLDDGDRLDTRAGLIDALARLPRQQRAVVVLRYYQDYTEEQTARTLGISVGTVKSHTSRALSALRISPHLAATSEGGRR</sequence>
<dbReference type="EMBL" id="QTUA01000001">
    <property type="protein sequence ID" value="REF31696.1"/>
    <property type="molecule type" value="Genomic_DNA"/>
</dbReference>
<proteinExistence type="inferred from homology"/>
<name>A0A3D9UR09_9MICO</name>